<evidence type="ECO:0008006" key="3">
    <source>
        <dbReference type="Google" id="ProtNLM"/>
    </source>
</evidence>
<dbReference type="EMBL" id="BPQH01000012">
    <property type="protein sequence ID" value="GJD51123.1"/>
    <property type="molecule type" value="Genomic_DNA"/>
</dbReference>
<comment type="caution">
    <text evidence="1">The sequence shown here is derived from an EMBL/GenBank/DDBJ whole genome shotgun (WGS) entry which is preliminary data.</text>
</comment>
<proteinExistence type="predicted"/>
<evidence type="ECO:0000313" key="1">
    <source>
        <dbReference type="EMBL" id="GJD51123.1"/>
    </source>
</evidence>
<sequence length="518" mass="57416">MRRPSAIQRGGIVSEGDAIVIAHLLRSREYGQIKIGLQRACEFYEAQRYFRDPSVLVVAGGQHLSSPDVKVRRWAYKLVALLRANTLLEPLREAIKVETDAENLSWAVAAFFRLAPQKDREALRKEENTPFFNTALELSATLYEERPDLERRTMIDLKAFEADVLVQKWICLLTGYAGLPQHSVSRRFSDLELARNLVSHDDKEIVEYSIWALHRNSQGTPGKLLIPPADLIRHPANVRRWLYRLIAKTEGSAVRFTDLLEEGMHDVEPAAREGLALGLATLKVPKLRLSILYWFERERVEAVRLPLIDHLGRNASGSEGDRLFRQTLTDEIARTVSELQRKKIQSVLGVELLEAQPTLDFGDNGHELLRLRLASAGGPVTINTLLIANGSLNMTIDKSSNITAGSVSTGIINTGEIRESVIANIKAQSGDPVMSSLGPELARFLERAAVEPTISDDDRLSINEEAALVTAPDAGDDRLRRAKKFGTFLRGLLAAPGVANTFVDEGTKLINTLSNLGG</sequence>
<keyword evidence="2" id="KW-1185">Reference proteome</keyword>
<reference evidence="1" key="1">
    <citation type="journal article" date="2021" name="Front. Microbiol.">
        <title>Comprehensive Comparative Genomics and Phenotyping of Methylobacterium Species.</title>
        <authorList>
            <person name="Alessa O."/>
            <person name="Ogura Y."/>
            <person name="Fujitani Y."/>
            <person name="Takami H."/>
            <person name="Hayashi T."/>
            <person name="Sahin N."/>
            <person name="Tani A."/>
        </authorList>
    </citation>
    <scope>NUCLEOTIDE SEQUENCE</scope>
    <source>
        <strain evidence="1">KCTC 52305</strain>
    </source>
</reference>
<name>A0ABQ4R0P1_9HYPH</name>
<reference evidence="1" key="2">
    <citation type="submission" date="2021-08" db="EMBL/GenBank/DDBJ databases">
        <authorList>
            <person name="Tani A."/>
            <person name="Ola A."/>
            <person name="Ogura Y."/>
            <person name="Katsura K."/>
            <person name="Hayashi T."/>
        </authorList>
    </citation>
    <scope>NUCLEOTIDE SEQUENCE</scope>
    <source>
        <strain evidence="1">KCTC 52305</strain>
    </source>
</reference>
<accession>A0ABQ4R0P1</accession>
<organism evidence="1 2">
    <name type="scientific">Methylobacterium crusticola</name>
    <dbReference type="NCBI Taxonomy" id="1697972"/>
    <lineage>
        <taxon>Bacteria</taxon>
        <taxon>Pseudomonadati</taxon>
        <taxon>Pseudomonadota</taxon>
        <taxon>Alphaproteobacteria</taxon>
        <taxon>Hyphomicrobiales</taxon>
        <taxon>Methylobacteriaceae</taxon>
        <taxon>Methylobacterium</taxon>
    </lineage>
</organism>
<gene>
    <name evidence="1" type="ORF">OPKNFCMD_3874</name>
</gene>
<evidence type="ECO:0000313" key="2">
    <source>
        <dbReference type="Proteomes" id="UP001055167"/>
    </source>
</evidence>
<dbReference type="Proteomes" id="UP001055167">
    <property type="component" value="Unassembled WGS sequence"/>
</dbReference>
<protein>
    <recommendedName>
        <fullName evidence="3">DUF4132 domain-containing protein</fullName>
    </recommendedName>
</protein>